<reference evidence="3 4" key="1">
    <citation type="submission" date="2020-03" db="EMBL/GenBank/DDBJ databases">
        <title>Genomic Encyclopedia of Type Strains, Phase III (KMG-III): the genomes of soil and plant-associated and newly described type strains.</title>
        <authorList>
            <person name="Whitman W."/>
        </authorList>
    </citation>
    <scope>NUCLEOTIDE SEQUENCE [LARGE SCALE GENOMIC DNA]</scope>
    <source>
        <strain evidence="3 4">CECT 4207</strain>
    </source>
</reference>
<organism evidence="3 4">
    <name type="scientific">Paenarthrobacter ilicis</name>
    <dbReference type="NCBI Taxonomy" id="43665"/>
    <lineage>
        <taxon>Bacteria</taxon>
        <taxon>Bacillati</taxon>
        <taxon>Actinomycetota</taxon>
        <taxon>Actinomycetes</taxon>
        <taxon>Micrococcales</taxon>
        <taxon>Micrococcaceae</taxon>
        <taxon>Paenarthrobacter</taxon>
    </lineage>
</organism>
<evidence type="ECO:0000256" key="1">
    <source>
        <dbReference type="PROSITE-ProRule" id="PRU01251"/>
    </source>
</evidence>
<protein>
    <submittedName>
        <fullName evidence="3">ATP-dependent Clp protease ATP-binding subunit ClpA</fullName>
    </submittedName>
</protein>
<keyword evidence="3" id="KW-0645">Protease</keyword>
<evidence type="ECO:0000313" key="4">
    <source>
        <dbReference type="Proteomes" id="UP000802392"/>
    </source>
</evidence>
<keyword evidence="1" id="KW-0677">Repeat</keyword>
<dbReference type="InterPro" id="IPR004176">
    <property type="entry name" value="Clp_R_N"/>
</dbReference>
<dbReference type="RefSeq" id="WP_167264280.1">
    <property type="nucleotide sequence ID" value="NZ_BAAAVO010000009.1"/>
</dbReference>
<dbReference type="EMBL" id="JAAOZD010000002">
    <property type="protein sequence ID" value="NIJ00553.1"/>
    <property type="molecule type" value="Genomic_DNA"/>
</dbReference>
<keyword evidence="4" id="KW-1185">Reference proteome</keyword>
<evidence type="ECO:0000313" key="3">
    <source>
        <dbReference type="EMBL" id="NIJ00553.1"/>
    </source>
</evidence>
<feature type="domain" description="Clp R" evidence="2">
    <location>
        <begin position="2"/>
        <end position="153"/>
    </location>
</feature>
<name>A0ABX0TDF2_9MICC</name>
<dbReference type="GO" id="GO:0008233">
    <property type="term" value="F:peptidase activity"/>
    <property type="evidence" value="ECO:0007669"/>
    <property type="project" value="UniProtKB-KW"/>
</dbReference>
<dbReference type="PROSITE" id="PS51903">
    <property type="entry name" value="CLP_R"/>
    <property type="match status" value="1"/>
</dbReference>
<proteinExistence type="predicted"/>
<dbReference type="Proteomes" id="UP000802392">
    <property type="component" value="Unassembled WGS sequence"/>
</dbReference>
<evidence type="ECO:0000259" key="2">
    <source>
        <dbReference type="PROSITE" id="PS51903"/>
    </source>
</evidence>
<sequence>MFEKFAQDTRRIVGYSMEEARSRGDKRLGTEHLLLGALHEAGAAKVLGVSLDQAREAARRLDSAALKAIGLEVGGLPVAKMPVRGRKPPFSSGARDVMAAMVGYAAKEKSRKITTGNLLVSLMEREEQDPASALLKELNVDRTAVRDRLLSAG</sequence>
<keyword evidence="3" id="KW-0067">ATP-binding</keyword>
<dbReference type="GO" id="GO:0006508">
    <property type="term" value="P:proteolysis"/>
    <property type="evidence" value="ECO:0007669"/>
    <property type="project" value="UniProtKB-KW"/>
</dbReference>
<keyword evidence="3" id="KW-0378">Hydrolase</keyword>
<dbReference type="Gene3D" id="1.10.1780.10">
    <property type="entry name" value="Clp, N-terminal domain"/>
    <property type="match status" value="1"/>
</dbReference>
<comment type="caution">
    <text evidence="3">The sequence shown here is derived from an EMBL/GenBank/DDBJ whole genome shotgun (WGS) entry which is preliminary data.</text>
</comment>
<dbReference type="GO" id="GO:0005524">
    <property type="term" value="F:ATP binding"/>
    <property type="evidence" value="ECO:0007669"/>
    <property type="project" value="UniProtKB-KW"/>
</dbReference>
<accession>A0ABX0TDF2</accession>
<dbReference type="Pfam" id="PF02861">
    <property type="entry name" value="Clp_N"/>
    <property type="match status" value="1"/>
</dbReference>
<keyword evidence="3" id="KW-0547">Nucleotide-binding</keyword>
<dbReference type="SUPFAM" id="SSF81923">
    <property type="entry name" value="Double Clp-N motif"/>
    <property type="match status" value="1"/>
</dbReference>
<gene>
    <name evidence="3" type="ORF">FHR86_000866</name>
</gene>
<dbReference type="InterPro" id="IPR036628">
    <property type="entry name" value="Clp_N_dom_sf"/>
</dbReference>